<dbReference type="InterPro" id="IPR021364">
    <property type="entry name" value="DUF2857"/>
</dbReference>
<evidence type="ECO:0000313" key="3">
    <source>
        <dbReference type="Proteomes" id="UP000255169"/>
    </source>
</evidence>
<dbReference type="EMBL" id="LN681231">
    <property type="protein sequence ID" value="CEK28062.1"/>
    <property type="molecule type" value="Genomic_DNA"/>
</dbReference>
<organism evidence="1">
    <name type="scientific">Yersinia ruckeri</name>
    <dbReference type="NCBI Taxonomy" id="29486"/>
    <lineage>
        <taxon>Bacteria</taxon>
        <taxon>Pseudomonadati</taxon>
        <taxon>Pseudomonadota</taxon>
        <taxon>Gammaproteobacteria</taxon>
        <taxon>Enterobacterales</taxon>
        <taxon>Yersiniaceae</taxon>
        <taxon>Yersinia</taxon>
    </lineage>
</organism>
<keyword evidence="3" id="KW-1185">Reference proteome</keyword>
<evidence type="ECO:0000313" key="2">
    <source>
        <dbReference type="EMBL" id="SUQ37271.1"/>
    </source>
</evidence>
<dbReference type="RefSeq" id="WP_040155105.1">
    <property type="nucleotide sequence ID" value="NZ_CCYO01000032.1"/>
</dbReference>
<dbReference type="Pfam" id="PF11198">
    <property type="entry name" value="DUF2857"/>
    <property type="match status" value="1"/>
</dbReference>
<accession>A0A0A8VE50</accession>
<dbReference type="GeneID" id="66879990"/>
<dbReference type="EMBL" id="UHJG01000002">
    <property type="protein sequence ID" value="SUQ37271.1"/>
    <property type="molecule type" value="Genomic_DNA"/>
</dbReference>
<name>A0A0A8VE50_YERRU</name>
<reference evidence="2 3" key="2">
    <citation type="submission" date="2018-06" db="EMBL/GenBank/DDBJ databases">
        <authorList>
            <consortium name="Pathogen Informatics"/>
            <person name="Doyle S."/>
        </authorList>
    </citation>
    <scope>NUCLEOTIDE SEQUENCE [LARGE SCALE GENOMIC DNA]</scope>
    <source>
        <strain evidence="2 3">NCTC10476</strain>
    </source>
</reference>
<gene>
    <name evidence="1" type="ORF">CSF007_11600</name>
    <name evidence="2" type="ORF">NCTC10476_03393</name>
</gene>
<proteinExistence type="predicted"/>
<dbReference type="AlphaFoldDB" id="A0A0A8VE50"/>
<protein>
    <submittedName>
        <fullName evidence="2">Protein of uncharacterized function (DUF2857)</fullName>
    </submittedName>
</protein>
<evidence type="ECO:0000313" key="1">
    <source>
        <dbReference type="EMBL" id="CEK28062.1"/>
    </source>
</evidence>
<dbReference type="Proteomes" id="UP000255169">
    <property type="component" value="Unassembled WGS sequence"/>
</dbReference>
<dbReference type="OrthoDB" id="7065319at2"/>
<reference evidence="1" key="1">
    <citation type="journal article" date="2015" name="Genome Announc.">
        <title>Complete Genome Sequence of Yersinia ruckeri Strain CSF007-82, Etiologic Agent of Red Mouth Disease in Salmonid Fish.</title>
        <authorList>
            <person name="Nelson M.C."/>
            <person name="LaPatra S.E."/>
            <person name="Welch T.J."/>
            <person name="Graf J."/>
        </authorList>
    </citation>
    <scope>NUCLEOTIDE SEQUENCE</scope>
    <source>
        <strain evidence="1">CSF007-82</strain>
    </source>
</reference>
<sequence length="194" mass="22276">MIPSLNFTVLINALHALKEGNYRYCETLGFTFDELNTLNQLSLEELFIVSRTSAQFIAFTVRHDVLQQVLTLSRQEVQRQQQINRAIRLGGSIALLNHFFGLTSNEVCTRRQLLGVTIPHGRTPIPDEAIDAEIWKLWQKNRPENIESSDALEAMMQITESLSSREKGPLLTTVWNRITLCEKDTLNWRISHAR</sequence>